<evidence type="ECO:0000259" key="1">
    <source>
        <dbReference type="Pfam" id="PF12937"/>
    </source>
</evidence>
<dbReference type="Gene3D" id="1.20.1280.50">
    <property type="match status" value="1"/>
</dbReference>
<dbReference type="InterPro" id="IPR032675">
    <property type="entry name" value="LRR_dom_sf"/>
</dbReference>
<feature type="domain" description="F-box" evidence="1">
    <location>
        <begin position="92"/>
        <end position="147"/>
    </location>
</feature>
<dbReference type="SUPFAM" id="SSF81383">
    <property type="entry name" value="F-box domain"/>
    <property type="match status" value="1"/>
</dbReference>
<dbReference type="Gene3D" id="3.80.10.10">
    <property type="entry name" value="Ribonuclease Inhibitor"/>
    <property type="match status" value="1"/>
</dbReference>
<dbReference type="OrthoDB" id="3244423at2759"/>
<dbReference type="AlphaFoldDB" id="A0A067N2D0"/>
<dbReference type="InParanoid" id="A0A067N2D0"/>
<dbReference type="HOGENOM" id="CLU_024199_1_2_1"/>
<dbReference type="InterPro" id="IPR001810">
    <property type="entry name" value="F-box_dom"/>
</dbReference>
<dbReference type="EMBL" id="KL198017">
    <property type="protein sequence ID" value="KDQ21120.1"/>
    <property type="molecule type" value="Genomic_DNA"/>
</dbReference>
<dbReference type="SUPFAM" id="SSF52047">
    <property type="entry name" value="RNI-like"/>
    <property type="match status" value="1"/>
</dbReference>
<sequence>MMDAKLAISVPRLIEELCTQIRPRDNHNQQDLNNCMETERPNASLGLAHNAPTDECEIATAARDIAIAAITSHVAHMVSSIRGCHNQRQPIYRLPNELLVMIFELAVCSDQSAFQPLDMKAPINISRVSRHWRECASSAHTLWRRIDSMNLHIAHVFLSRSGCIPLDIELTNMYLWYNEHFVDTKSYQIANGYFKNPATFFQPLLPHVHRWRSLIIPRVEIGDLHKILRSPAPNLKALCVRSLGAWSGELSRVSDLFGGDPPCLDVLELTRVPLPLSSPMFTGLIRLQLESIIFTHSTARQLLHNISKCPLLEVLGLTAICLPALARADLDFMASLEVVRLPRLRVTRLDELDCTVIRSILSFLSTPSIQSISVASDGSMTLPSILPSKSHLPEIFPSLPHIRRLNFLFYPVGGVHARKLRIRTSQPPEVLYVFGQSDTDQDILSLMLSIGLDLPLVNLEALSIDISGVDANAFAAYATMLSNFSTITSLELKNCSIYAVQALVVTDTSHLCPLLQVLVLKRTAADDACLIALAKSRAVGGECPVHLRRIEIKECEQVTAFAAKELAGLSVAAEWDGGSDKTPQ</sequence>
<evidence type="ECO:0000313" key="2">
    <source>
        <dbReference type="EMBL" id="KDQ21120.1"/>
    </source>
</evidence>
<keyword evidence="3" id="KW-1185">Reference proteome</keyword>
<proteinExistence type="predicted"/>
<evidence type="ECO:0000313" key="3">
    <source>
        <dbReference type="Proteomes" id="UP000027195"/>
    </source>
</evidence>
<gene>
    <name evidence="2" type="ORF">BOTBODRAFT_183766</name>
</gene>
<accession>A0A067N2D0</accession>
<dbReference type="Pfam" id="PF12937">
    <property type="entry name" value="F-box-like"/>
    <property type="match status" value="1"/>
</dbReference>
<reference evidence="3" key="1">
    <citation type="journal article" date="2014" name="Proc. Natl. Acad. Sci. U.S.A.">
        <title>Extensive sampling of basidiomycete genomes demonstrates inadequacy of the white-rot/brown-rot paradigm for wood decay fungi.</title>
        <authorList>
            <person name="Riley R."/>
            <person name="Salamov A.A."/>
            <person name="Brown D.W."/>
            <person name="Nagy L.G."/>
            <person name="Floudas D."/>
            <person name="Held B.W."/>
            <person name="Levasseur A."/>
            <person name="Lombard V."/>
            <person name="Morin E."/>
            <person name="Otillar R."/>
            <person name="Lindquist E.A."/>
            <person name="Sun H."/>
            <person name="LaButti K.M."/>
            <person name="Schmutz J."/>
            <person name="Jabbour D."/>
            <person name="Luo H."/>
            <person name="Baker S.E."/>
            <person name="Pisabarro A.G."/>
            <person name="Walton J.D."/>
            <person name="Blanchette R.A."/>
            <person name="Henrissat B."/>
            <person name="Martin F."/>
            <person name="Cullen D."/>
            <person name="Hibbett D.S."/>
            <person name="Grigoriev I.V."/>
        </authorList>
    </citation>
    <scope>NUCLEOTIDE SEQUENCE [LARGE SCALE GENOMIC DNA]</scope>
    <source>
        <strain evidence="3">FD-172 SS1</strain>
    </source>
</reference>
<dbReference type="Proteomes" id="UP000027195">
    <property type="component" value="Unassembled WGS sequence"/>
</dbReference>
<name>A0A067N2D0_BOTB1</name>
<dbReference type="InterPro" id="IPR036047">
    <property type="entry name" value="F-box-like_dom_sf"/>
</dbReference>
<organism evidence="2 3">
    <name type="scientific">Botryobasidium botryosum (strain FD-172 SS1)</name>
    <dbReference type="NCBI Taxonomy" id="930990"/>
    <lineage>
        <taxon>Eukaryota</taxon>
        <taxon>Fungi</taxon>
        <taxon>Dikarya</taxon>
        <taxon>Basidiomycota</taxon>
        <taxon>Agaricomycotina</taxon>
        <taxon>Agaricomycetes</taxon>
        <taxon>Cantharellales</taxon>
        <taxon>Botryobasidiaceae</taxon>
        <taxon>Botryobasidium</taxon>
    </lineage>
</organism>
<dbReference type="STRING" id="930990.A0A067N2D0"/>
<protein>
    <recommendedName>
        <fullName evidence="1">F-box domain-containing protein</fullName>
    </recommendedName>
</protein>